<dbReference type="Gene3D" id="3.40.50.300">
    <property type="entry name" value="P-loop containing nucleotide triphosphate hydrolases"/>
    <property type="match status" value="1"/>
</dbReference>
<reference evidence="2 3" key="1">
    <citation type="submission" date="2019-05" db="EMBL/GenBank/DDBJ databases">
        <title>Pasteurellaceae isolates from reptiles.</title>
        <authorList>
            <person name="Bojesen A.M."/>
            <person name="Lund E."/>
        </authorList>
    </citation>
    <scope>NUCLEOTIDE SEQUENCE [LARGE SCALE GENOMIC DNA]</scope>
    <source>
        <strain evidence="2 3">ELNT2x</strain>
    </source>
</reference>
<feature type="non-terminal residue" evidence="2">
    <location>
        <position position="76"/>
    </location>
</feature>
<gene>
    <name evidence="2" type="ORF">FHQ21_12410</name>
</gene>
<dbReference type="Pfam" id="PF13175">
    <property type="entry name" value="AAA_15"/>
    <property type="match status" value="1"/>
</dbReference>
<evidence type="ECO:0000313" key="2">
    <source>
        <dbReference type="EMBL" id="TNG86462.1"/>
    </source>
</evidence>
<dbReference type="Proteomes" id="UP000305526">
    <property type="component" value="Unassembled WGS sequence"/>
</dbReference>
<keyword evidence="2" id="KW-0547">Nucleotide-binding</keyword>
<protein>
    <submittedName>
        <fullName evidence="2">ATP-binding protein</fullName>
    </submittedName>
</protein>
<evidence type="ECO:0000259" key="1">
    <source>
        <dbReference type="Pfam" id="PF13175"/>
    </source>
</evidence>
<comment type="caution">
    <text evidence="2">The sequence shown here is derived from an EMBL/GenBank/DDBJ whole genome shotgun (WGS) entry which is preliminary data.</text>
</comment>
<proteinExistence type="predicted"/>
<organism evidence="2 3">
    <name type="scientific">Testudinibacter aquarius</name>
    <dbReference type="NCBI Taxonomy" id="1524974"/>
    <lineage>
        <taxon>Bacteria</taxon>
        <taxon>Pseudomonadati</taxon>
        <taxon>Pseudomonadota</taxon>
        <taxon>Gammaproteobacteria</taxon>
        <taxon>Pasteurellales</taxon>
        <taxon>Pasteurellaceae</taxon>
        <taxon>Testudinibacter</taxon>
    </lineage>
</organism>
<evidence type="ECO:0000313" key="3">
    <source>
        <dbReference type="Proteomes" id="UP000305526"/>
    </source>
</evidence>
<dbReference type="SUPFAM" id="SSF52540">
    <property type="entry name" value="P-loop containing nucleoside triphosphate hydrolases"/>
    <property type="match status" value="1"/>
</dbReference>
<keyword evidence="3" id="KW-1185">Reference proteome</keyword>
<dbReference type="InterPro" id="IPR041685">
    <property type="entry name" value="AAA_GajA/Old/RecF-like"/>
</dbReference>
<feature type="domain" description="Endonuclease GajA/Old nuclease/RecF-like AAA" evidence="1">
    <location>
        <begin position="1"/>
        <end position="59"/>
    </location>
</feature>
<accession>A0ABY2XRB8</accession>
<dbReference type="RefSeq" id="WP_139690404.1">
    <property type="nucleotide sequence ID" value="NZ_VDGV01000177.1"/>
</dbReference>
<sequence>MKISNIRIKNFRKLKSCSINLSNKETLFVGANNSGKTSAMHALMFFLGNNHSNFRITDFPMDYWNDLDRIGESWIE</sequence>
<dbReference type="EMBL" id="VDGV01000177">
    <property type="protein sequence ID" value="TNG86462.1"/>
    <property type="molecule type" value="Genomic_DNA"/>
</dbReference>
<dbReference type="GO" id="GO:0005524">
    <property type="term" value="F:ATP binding"/>
    <property type="evidence" value="ECO:0007669"/>
    <property type="project" value="UniProtKB-KW"/>
</dbReference>
<keyword evidence="2" id="KW-0067">ATP-binding</keyword>
<name>A0ABY2XRB8_9PAST</name>
<dbReference type="InterPro" id="IPR027417">
    <property type="entry name" value="P-loop_NTPase"/>
</dbReference>